<keyword evidence="3 5" id="KW-0694">RNA-binding</keyword>
<dbReference type="Proteomes" id="UP000474676">
    <property type="component" value="Unassembled WGS sequence"/>
</dbReference>
<evidence type="ECO:0000256" key="4">
    <source>
        <dbReference type="ARBA" id="ARBA00022917"/>
    </source>
</evidence>
<evidence type="ECO:0000256" key="2">
    <source>
        <dbReference type="ARBA" id="ARBA00022730"/>
    </source>
</evidence>
<evidence type="ECO:0000256" key="5">
    <source>
        <dbReference type="HAMAP-Rule" id="MF_00844"/>
    </source>
</evidence>
<keyword evidence="1 5" id="KW-0820">tRNA-binding</keyword>
<dbReference type="AlphaFoldDB" id="A0A6L5Y4S5"/>
<dbReference type="PANTHER" id="PTHR15239">
    <property type="entry name" value="NUCLEAR EXPORT MEDIATOR FACTOR NEMF"/>
    <property type="match status" value="1"/>
</dbReference>
<evidence type="ECO:0000256" key="1">
    <source>
        <dbReference type="ARBA" id="ARBA00022555"/>
    </source>
</evidence>
<keyword evidence="5" id="KW-0175">Coiled coil</keyword>
<feature type="compositionally biased region" description="Basic and acidic residues" evidence="6">
    <location>
        <begin position="44"/>
        <end position="54"/>
    </location>
</feature>
<dbReference type="InterPro" id="IPR051608">
    <property type="entry name" value="RQC_Subunit_NEMF"/>
</dbReference>
<dbReference type="Pfam" id="PF05670">
    <property type="entry name" value="NFACT-R_1"/>
    <property type="match status" value="1"/>
</dbReference>
<feature type="domain" description="NFACT RNA-binding" evidence="7">
    <location>
        <begin position="523"/>
        <end position="622"/>
    </location>
</feature>
<dbReference type="GO" id="GO:1990112">
    <property type="term" value="C:RQC complex"/>
    <property type="evidence" value="ECO:0007669"/>
    <property type="project" value="TreeGrafter"/>
</dbReference>
<protein>
    <recommendedName>
        <fullName evidence="5">Rqc2 homolog RqcH</fullName>
        <shortName evidence="5">RqcH</shortName>
    </recommendedName>
</protein>
<comment type="subunit">
    <text evidence="5">Associates with stalled 50S ribosomal subunits. Binds to RqcP.</text>
</comment>
<evidence type="ECO:0000256" key="3">
    <source>
        <dbReference type="ARBA" id="ARBA00022884"/>
    </source>
</evidence>
<comment type="caution">
    <text evidence="8">The sequence shown here is derived from an EMBL/GenBank/DDBJ whole genome shotgun (WGS) entry which is preliminary data.</text>
</comment>
<keyword evidence="2 5" id="KW-0699">rRNA-binding</keyword>
<dbReference type="EMBL" id="VUMZ01000004">
    <property type="protein sequence ID" value="MST51670.1"/>
    <property type="molecule type" value="Genomic_DNA"/>
</dbReference>
<dbReference type="GO" id="GO:0019843">
    <property type="term" value="F:rRNA binding"/>
    <property type="evidence" value="ECO:0007669"/>
    <property type="project" value="UniProtKB-UniRule"/>
</dbReference>
<organism evidence="8 9">
    <name type="scientific">Hornefia butyriciproducens</name>
    <dbReference type="NCBI Taxonomy" id="2652293"/>
    <lineage>
        <taxon>Bacteria</taxon>
        <taxon>Bacillati</taxon>
        <taxon>Bacillota</taxon>
        <taxon>Clostridia</taxon>
        <taxon>Peptostreptococcales</taxon>
        <taxon>Anaerovoracaceae</taxon>
        <taxon>Hornefia</taxon>
    </lineage>
</organism>
<dbReference type="Pfam" id="PF05833">
    <property type="entry name" value="NFACT_N"/>
    <property type="match status" value="1"/>
</dbReference>
<feature type="coiled-coil region" evidence="5">
    <location>
        <begin position="457"/>
        <end position="484"/>
    </location>
</feature>
<dbReference type="FunFam" id="2.30.310.10:FF:000004">
    <property type="entry name" value="Fibronectin-binding protein A"/>
    <property type="match status" value="1"/>
</dbReference>
<dbReference type="InterPro" id="IPR008532">
    <property type="entry name" value="NFACT_RNA-bd"/>
</dbReference>
<dbReference type="HAMAP" id="MF_00844_B">
    <property type="entry name" value="RqcH_B"/>
    <property type="match status" value="1"/>
</dbReference>
<evidence type="ECO:0000313" key="8">
    <source>
        <dbReference type="EMBL" id="MST51670.1"/>
    </source>
</evidence>
<dbReference type="GO" id="GO:0072344">
    <property type="term" value="P:rescue of stalled ribosome"/>
    <property type="evidence" value="ECO:0007669"/>
    <property type="project" value="UniProtKB-UniRule"/>
</dbReference>
<comment type="function">
    <text evidence="5">Key component of the ribosome quality control system (RQC), a ribosome-associated complex that mediates the extraction of incompletely synthesized nascent chains from stalled ribosomes and their subsequent degradation. RqcH recruits Ala-charged tRNA, and with RqcP directs the elongation of stalled nascent chains on 50S ribosomal subunits, leading to non-templated C-terminal alanine extensions (Ala tail). The Ala tail promotes nascent chain degradation. May add between 1 and at least 8 Ala residues. Binds to stalled 50S ribosomal subunits.</text>
</comment>
<gene>
    <name evidence="5" type="primary">rqcH</name>
    <name evidence="8" type="ORF">FYJ64_05015</name>
</gene>
<dbReference type="PANTHER" id="PTHR15239:SF6">
    <property type="entry name" value="RIBOSOME QUALITY CONTROL COMPLEX SUBUNIT NEMF"/>
    <property type="match status" value="1"/>
</dbReference>
<feature type="region of interest" description="Disordered" evidence="6">
    <location>
        <begin position="44"/>
        <end position="77"/>
    </location>
</feature>
<dbReference type="GO" id="GO:0043023">
    <property type="term" value="F:ribosomal large subunit binding"/>
    <property type="evidence" value="ECO:0007669"/>
    <property type="project" value="UniProtKB-UniRule"/>
</dbReference>
<accession>A0A6L5Y4S5</accession>
<reference evidence="8 9" key="1">
    <citation type="submission" date="2019-08" db="EMBL/GenBank/DDBJ databases">
        <title>In-depth cultivation of the pig gut microbiome towards novel bacterial diversity and tailored functional studies.</title>
        <authorList>
            <person name="Wylensek D."/>
            <person name="Hitch T.C.A."/>
            <person name="Clavel T."/>
        </authorList>
    </citation>
    <scope>NUCLEOTIDE SEQUENCE [LARGE SCALE GENOMIC DNA]</scope>
    <source>
        <strain evidence="8 9">WCA-MUC-591-APC-3H</strain>
    </source>
</reference>
<sequence>MLLIIFCPPVRPLPCIVYHNPPSLTNQYRSSRIILFRRSGRTDRISRTGRKTAERQSGGSVPPRRFRRSLPDSDRKETEMAFDGIITQAIAKELAEQITLGKIDKIYQPEADELVLHIHTRKGNRRLYITVDSSAACIRFIGENPVNPPQPLPFCMLLRKHIQGGRIVAVEQKDSERILEISLETLNELGFTVARKLIIEIMGKHSNIVLVDMTTGKIIDSIKRISIDVNRARQLLPGKLYEYPPAQNKIPYKEATEEDLRNAGDTGKAVLSKIGGISPAIADELAAREDRYEFLASVMRSIEELEFVPRVYVDESGTPREFHIVPLTAFEESCSVMTFESLSRAMGWYFEHKRSSNRVRQKSHDLVRSVNASLDKLYLKKQRLSEDLLQAENSDNLRLYGELLTANIHQMRPGMKEITVTNYYDGSDVTIPLDPRYSPNKNAQQYFKRFGKAKTAVKEKKLQLESAQQNIDYLESVLTFLNNTDSIREIEDLREELEETGFVRRRRQTGRKRRQKYRPEPRRYTTSDGFRILVGRNNRENDILTLQTAGKTDYWFHTKDIPGSHVILFTEGHEPTETAILEAASLAAFHSKARESENVPVDYVRVRYVKKPSGAKPGMVIFTNNKTVWVNPGEPVSENSTRT</sequence>
<keyword evidence="4 5" id="KW-0648">Protein biosynthesis</keyword>
<evidence type="ECO:0000313" key="9">
    <source>
        <dbReference type="Proteomes" id="UP000474676"/>
    </source>
</evidence>
<evidence type="ECO:0000259" key="7">
    <source>
        <dbReference type="Pfam" id="PF05670"/>
    </source>
</evidence>
<proteinExistence type="inferred from homology"/>
<keyword evidence="9" id="KW-1185">Reference proteome</keyword>
<name>A0A6L5Y4S5_9FIRM</name>
<dbReference type="GO" id="GO:0000049">
    <property type="term" value="F:tRNA binding"/>
    <property type="evidence" value="ECO:0007669"/>
    <property type="project" value="UniProtKB-UniRule"/>
</dbReference>
<dbReference type="InterPro" id="IPR043682">
    <property type="entry name" value="RqcH_bacterial"/>
</dbReference>
<evidence type="ECO:0000256" key="6">
    <source>
        <dbReference type="SAM" id="MobiDB-lite"/>
    </source>
</evidence>
<comment type="similarity">
    <text evidence="5">Belongs to the NEMF family.</text>
</comment>
<dbReference type="Gene3D" id="2.30.310.10">
    <property type="entry name" value="ibrinogen binding protein from staphylococcus aureus domain"/>
    <property type="match status" value="1"/>
</dbReference>